<sequence length="582" mass="60702">MNDVTVVTSVTYPSPESLALVADVQYHEPYLSAALNRKFRGIVDPGFYAGFLPKPGGGMNLLITSVDGDKTAGAASVDIGEFYQVTIQHRKDISLALNAGKKYAIVLKGRYLLGEDTYQVNTASHIHAAEFVARTYTDSYQLGDGELLVCTVNIPAGVSTITQEMIDTSERINRTIGIDISDSVTSTRSDVAASSLAVKKAYDLAKSKYTAQDASTTQKGLVQLSSATNSTSEVLAATPKAVKAAYDLANGKYTAQDATTTQKGIVQLSSDTNSTSETLAATPKAVKAAYDLAAGKAPSSHTHPWNQITGVPTASLTAKGITQLSSATNSTSEVLAATPKAVKAAYDLANGKYTAQDATTAQKGIVQLSSATNSTSEVLAATPKAVKAAYDLANGKQAADATLTALAALATAADKLPYFTGVDRAALTALTSVGRAILGKTSIQSVLDYLGLGEGSALPVGVPVPWPSATPPTGWLKCNGAAFSSEKYPNLAKVYPTLKLPDLRGEFIRGWDDSRGIDTGRSLLSGQTATFIRTALQDYYGYDLNTNVKVGIAYATADSVITVGNPANPKAGNNSDYVPASS</sequence>
<dbReference type="Pfam" id="PF07484">
    <property type="entry name" value="Collar"/>
    <property type="match status" value="1"/>
</dbReference>
<dbReference type="GO" id="GO:0019062">
    <property type="term" value="P:virion attachment to host cell"/>
    <property type="evidence" value="ECO:0007669"/>
    <property type="project" value="InterPro"/>
</dbReference>
<dbReference type="GO" id="GO:0046718">
    <property type="term" value="P:symbiont entry into host cell"/>
    <property type="evidence" value="ECO:0007669"/>
    <property type="project" value="InterPro"/>
</dbReference>
<dbReference type="EMBL" id="GL883903">
    <property type="protein sequence ID" value="EGI16463.1"/>
    <property type="molecule type" value="Genomic_DNA"/>
</dbReference>
<evidence type="ECO:0000313" key="5">
    <source>
        <dbReference type="Proteomes" id="UP000004710"/>
    </source>
</evidence>
<evidence type="ECO:0000256" key="2">
    <source>
        <dbReference type="ARBA" id="ARBA00022581"/>
    </source>
</evidence>
<organism evidence="4 5">
    <name type="scientific">Escherichia coli M605</name>
    <dbReference type="NCBI Taxonomy" id="656417"/>
    <lineage>
        <taxon>Bacteria</taxon>
        <taxon>Pseudomonadati</taxon>
        <taxon>Pseudomonadota</taxon>
        <taxon>Gammaproteobacteria</taxon>
        <taxon>Enterobacterales</taxon>
        <taxon>Enterobacteriaceae</taxon>
        <taxon>Escherichia</taxon>
    </lineage>
</organism>
<dbReference type="Proteomes" id="UP000004710">
    <property type="component" value="Unassembled WGS sequence"/>
</dbReference>
<comment type="subcellular location">
    <subcellularLocation>
        <location evidence="1">Virion</location>
    </subcellularLocation>
</comment>
<dbReference type="InterPro" id="IPR011083">
    <property type="entry name" value="Phage_tail_collar_dom"/>
</dbReference>
<feature type="domain" description="Phage tail collar" evidence="3">
    <location>
        <begin position="461"/>
        <end position="508"/>
    </location>
</feature>
<dbReference type="PANTHER" id="PTHR35191">
    <property type="entry name" value="PROPHAGE SIDE TAIL FIBER PROTEIN HOMOLOG STFQ-RELATED"/>
    <property type="match status" value="1"/>
</dbReference>
<dbReference type="RefSeq" id="WP_001000781.1">
    <property type="nucleotide sequence ID" value="NZ_GL883903.1"/>
</dbReference>
<proteinExistence type="predicted"/>
<dbReference type="HOGENOM" id="CLU_012760_1_0_6"/>
<dbReference type="SUPFAM" id="SSF88874">
    <property type="entry name" value="Receptor-binding domain of short tail fibre protein gp12"/>
    <property type="match status" value="1"/>
</dbReference>
<protein>
    <submittedName>
        <fullName evidence="4">Putative phage tail fiber repeat protein</fullName>
    </submittedName>
</protein>
<reference evidence="4 5" key="1">
    <citation type="submission" date="2010-01" db="EMBL/GenBank/DDBJ databases">
        <title>The Genome Sequence of Escherichia coli M605.</title>
        <authorList>
            <consortium name="The Broad Institute Genome Sequencing Platform"/>
            <consortium name="The Broad Institute Genome Sequencing Center for Infectious Disease"/>
            <person name="Feldgarden M."/>
            <person name="Gordon D.M."/>
            <person name="Johnson J.R."/>
            <person name="Johnston B.D."/>
            <person name="Young S."/>
            <person name="Zeng Q."/>
            <person name="Koehrsen M."/>
            <person name="Alvarado L."/>
            <person name="Berlin A.M."/>
            <person name="Borenstein D."/>
            <person name="Chapman S.B."/>
            <person name="Chen Z."/>
            <person name="Engels R."/>
            <person name="Freedman E."/>
            <person name="Gellesch M."/>
            <person name="Goldberg J."/>
            <person name="Griggs A."/>
            <person name="Gujja S."/>
            <person name="Heilman E.R."/>
            <person name="Heiman D.I."/>
            <person name="Hepburn T.A."/>
            <person name="Howarth C."/>
            <person name="Jen D."/>
            <person name="Larson L."/>
            <person name="Lewis B."/>
            <person name="Mehta T."/>
            <person name="Park D."/>
            <person name="Pearson M."/>
            <person name="Richards J."/>
            <person name="Roberts A."/>
            <person name="Saif S."/>
            <person name="Shea T.D."/>
            <person name="Shenoy N."/>
            <person name="Sisk P."/>
            <person name="Stolte C."/>
            <person name="Sykes S.N."/>
            <person name="Walk T."/>
            <person name="White J."/>
            <person name="Yandava C."/>
            <person name="Haas B."/>
            <person name="Henn M.R."/>
            <person name="Nusbaum C."/>
            <person name="Birren B."/>
        </authorList>
    </citation>
    <scope>NUCLEOTIDE SEQUENCE [LARGE SCALE GENOMIC DNA]</scope>
    <source>
        <strain evidence="4 5">M605</strain>
    </source>
</reference>
<dbReference type="AlphaFoldDB" id="F4SY22"/>
<dbReference type="PANTHER" id="PTHR35191:SF1">
    <property type="entry name" value="PROPHAGE SIDE TAIL FIBER PROTEIN HOMOLOG STFQ-RELATED"/>
    <property type="match status" value="1"/>
</dbReference>
<dbReference type="Gene3D" id="3.90.1340.10">
    <property type="entry name" value="Phage tail collar domain"/>
    <property type="match status" value="1"/>
</dbReference>
<dbReference type="InterPro" id="IPR005068">
    <property type="entry name" value="Phage_lambda_Stf-r2"/>
</dbReference>
<name>F4SY22_ECOLX</name>
<gene>
    <name evidence="4" type="ORF">ECIG_05352</name>
</gene>
<evidence type="ECO:0000313" key="4">
    <source>
        <dbReference type="EMBL" id="EGI16463.1"/>
    </source>
</evidence>
<dbReference type="InterPro" id="IPR051934">
    <property type="entry name" value="Phage_Tail_Fiber_Structural"/>
</dbReference>
<accession>F4SY22</accession>
<keyword evidence="2" id="KW-0945">Host-virus interaction</keyword>
<evidence type="ECO:0000256" key="1">
    <source>
        <dbReference type="ARBA" id="ARBA00004328"/>
    </source>
</evidence>
<evidence type="ECO:0000259" key="3">
    <source>
        <dbReference type="Pfam" id="PF07484"/>
    </source>
</evidence>
<dbReference type="Pfam" id="PF03406">
    <property type="entry name" value="Phage_fiber_2"/>
    <property type="match status" value="5"/>
</dbReference>
<dbReference type="InterPro" id="IPR037053">
    <property type="entry name" value="Phage_tail_collar_dom_sf"/>
</dbReference>
<feature type="non-terminal residue" evidence="4">
    <location>
        <position position="582"/>
    </location>
</feature>